<dbReference type="Proteomes" id="UP001235343">
    <property type="component" value="Unassembled WGS sequence"/>
</dbReference>
<evidence type="ECO:0000313" key="3">
    <source>
        <dbReference type="Proteomes" id="UP001235343"/>
    </source>
</evidence>
<accession>A0ABT7L5E6</accession>
<dbReference type="SUPFAM" id="SSF55729">
    <property type="entry name" value="Acyl-CoA N-acyltransferases (Nat)"/>
    <property type="match status" value="1"/>
</dbReference>
<dbReference type="CDD" id="cd04301">
    <property type="entry name" value="NAT_SF"/>
    <property type="match status" value="1"/>
</dbReference>
<reference evidence="2 3" key="1">
    <citation type="submission" date="2023-06" db="EMBL/GenBank/DDBJ databases">
        <title>Aquibacillus rhizosphaerae LR5S19.</title>
        <authorList>
            <person name="Sun J.-Q."/>
        </authorList>
    </citation>
    <scope>NUCLEOTIDE SEQUENCE [LARGE SCALE GENOMIC DNA]</scope>
    <source>
        <strain evidence="2 3">LR5S19</strain>
    </source>
</reference>
<name>A0ABT7L5E6_9BACI</name>
<dbReference type="Pfam" id="PF00583">
    <property type="entry name" value="Acetyltransf_1"/>
    <property type="match status" value="1"/>
</dbReference>
<keyword evidence="3" id="KW-1185">Reference proteome</keyword>
<dbReference type="RefSeq" id="WP_285932278.1">
    <property type="nucleotide sequence ID" value="NZ_JASTZU010000037.1"/>
</dbReference>
<protein>
    <submittedName>
        <fullName evidence="2">GNAT family N-acetyltransferase</fullName>
    </submittedName>
</protein>
<sequence length="176" mass="20451">MFVEEKNKLEEDIVAISCLYREAFGDDEYTEKDLNIIQKRIEKHSKYQGFKLVKCVNDVNDVIGFAYGYTSSVGQFYRSLLELHLNEEEKNKWLSDCFEVVELAVSPTYRRKGIGTEVHDNLLTGLSHETAILTTQIDNYKARSLYMKMGWRTIKEALDLMVRAPTMTLYGKHLHN</sequence>
<evidence type="ECO:0000259" key="1">
    <source>
        <dbReference type="PROSITE" id="PS51186"/>
    </source>
</evidence>
<organism evidence="2 3">
    <name type="scientific">Aquibacillus rhizosphaerae</name>
    <dbReference type="NCBI Taxonomy" id="3051431"/>
    <lineage>
        <taxon>Bacteria</taxon>
        <taxon>Bacillati</taxon>
        <taxon>Bacillota</taxon>
        <taxon>Bacilli</taxon>
        <taxon>Bacillales</taxon>
        <taxon>Bacillaceae</taxon>
        <taxon>Aquibacillus</taxon>
    </lineage>
</organism>
<gene>
    <name evidence="2" type="ORF">QQS35_11510</name>
</gene>
<dbReference type="InterPro" id="IPR016181">
    <property type="entry name" value="Acyl_CoA_acyltransferase"/>
</dbReference>
<feature type="domain" description="N-acetyltransferase" evidence="1">
    <location>
        <begin position="3"/>
        <end position="175"/>
    </location>
</feature>
<proteinExistence type="predicted"/>
<evidence type="ECO:0000313" key="2">
    <source>
        <dbReference type="EMBL" id="MDL4841078.1"/>
    </source>
</evidence>
<dbReference type="EMBL" id="JASTZU010000037">
    <property type="protein sequence ID" value="MDL4841078.1"/>
    <property type="molecule type" value="Genomic_DNA"/>
</dbReference>
<comment type="caution">
    <text evidence="2">The sequence shown here is derived from an EMBL/GenBank/DDBJ whole genome shotgun (WGS) entry which is preliminary data.</text>
</comment>
<dbReference type="Gene3D" id="3.40.630.30">
    <property type="match status" value="1"/>
</dbReference>
<dbReference type="InterPro" id="IPR000182">
    <property type="entry name" value="GNAT_dom"/>
</dbReference>
<dbReference type="PROSITE" id="PS51186">
    <property type="entry name" value="GNAT"/>
    <property type="match status" value="1"/>
</dbReference>